<comment type="caution">
    <text evidence="5">The sequence shown here is derived from an EMBL/GenBank/DDBJ whole genome shotgun (WGS) entry which is preliminary data.</text>
</comment>
<evidence type="ECO:0000313" key="5">
    <source>
        <dbReference type="EMBL" id="KFX51967.1"/>
    </source>
</evidence>
<dbReference type="Gene3D" id="3.40.50.12780">
    <property type="entry name" value="N-terminal domain of ligase-like"/>
    <property type="match status" value="1"/>
</dbReference>
<dbReference type="InterPro" id="IPR025110">
    <property type="entry name" value="AMP-bd_C"/>
</dbReference>
<organism evidence="5">
    <name type="scientific">Talaromyces marneffei PM1</name>
    <dbReference type="NCBI Taxonomy" id="1077442"/>
    <lineage>
        <taxon>Eukaryota</taxon>
        <taxon>Fungi</taxon>
        <taxon>Dikarya</taxon>
        <taxon>Ascomycota</taxon>
        <taxon>Pezizomycotina</taxon>
        <taxon>Eurotiomycetes</taxon>
        <taxon>Eurotiomycetidae</taxon>
        <taxon>Eurotiales</taxon>
        <taxon>Trichocomaceae</taxon>
        <taxon>Talaromyces</taxon>
        <taxon>Talaromyces sect. Talaromyces</taxon>
    </lineage>
</organism>
<feature type="transmembrane region" description="Helical" evidence="2">
    <location>
        <begin position="81"/>
        <end position="100"/>
    </location>
</feature>
<dbReference type="InterPro" id="IPR045851">
    <property type="entry name" value="AMP-bd_C_sf"/>
</dbReference>
<dbReference type="Gene3D" id="3.30.300.30">
    <property type="match status" value="1"/>
</dbReference>
<evidence type="ECO:0000259" key="4">
    <source>
        <dbReference type="Pfam" id="PF13193"/>
    </source>
</evidence>
<feature type="domain" description="AMP-dependent synthetase/ligase" evidence="3">
    <location>
        <begin position="31"/>
        <end position="434"/>
    </location>
</feature>
<dbReference type="GO" id="GO:0016405">
    <property type="term" value="F:CoA-ligase activity"/>
    <property type="evidence" value="ECO:0007669"/>
    <property type="project" value="TreeGrafter"/>
</dbReference>
<dbReference type="PANTHER" id="PTHR24096">
    <property type="entry name" value="LONG-CHAIN-FATTY-ACID--COA LIGASE"/>
    <property type="match status" value="1"/>
</dbReference>
<dbReference type="Pfam" id="PF13193">
    <property type="entry name" value="AMP-binding_C"/>
    <property type="match status" value="1"/>
</dbReference>
<feature type="region of interest" description="Disordered" evidence="1">
    <location>
        <begin position="399"/>
        <end position="421"/>
    </location>
</feature>
<keyword evidence="5" id="KW-0436">Ligase</keyword>
<dbReference type="PROSITE" id="PS00455">
    <property type="entry name" value="AMP_BINDING"/>
    <property type="match status" value="1"/>
</dbReference>
<evidence type="ECO:0000259" key="3">
    <source>
        <dbReference type="Pfam" id="PF00501"/>
    </source>
</evidence>
<keyword evidence="2" id="KW-0472">Membrane</keyword>
<dbReference type="InterPro" id="IPR020845">
    <property type="entry name" value="AMP-binding_CS"/>
</dbReference>
<dbReference type="CDD" id="cd05911">
    <property type="entry name" value="Firefly_Luc_like"/>
    <property type="match status" value="1"/>
</dbReference>
<reference key="1">
    <citation type="journal article" date="2014" name="PLoS Genet.">
        <title>Signature Gene Expression Reveals Novel Clues to the Molecular Mechanisms of Dimorphic Transition in Penicillium marneffei.</title>
        <authorList>
            <person name="Yang E."/>
            <person name="Wang G."/>
            <person name="Cai J."/>
            <person name="Woo P.C."/>
            <person name="Lau S.K."/>
            <person name="Yuen K.-Y."/>
            <person name="Chow W.-N."/>
            <person name="Lin X."/>
        </authorList>
    </citation>
    <scope>NUCLEOTIDE SEQUENCE [LARGE SCALE GENOMIC DNA]</scope>
    <source>
        <strain>PM1</strain>
    </source>
</reference>
<keyword evidence="2" id="KW-1133">Transmembrane helix</keyword>
<keyword evidence="2" id="KW-0812">Transmembrane</keyword>
<dbReference type="SUPFAM" id="SSF56801">
    <property type="entry name" value="Acetyl-CoA synthetase-like"/>
    <property type="match status" value="1"/>
</dbReference>
<dbReference type="InterPro" id="IPR042099">
    <property type="entry name" value="ANL_N_sf"/>
</dbReference>
<dbReference type="HOGENOM" id="CLU_000022_59_2_1"/>
<accession>A0A093VHE7</accession>
<dbReference type="eggNOG" id="KOG1176">
    <property type="taxonomic scope" value="Eukaryota"/>
</dbReference>
<evidence type="ECO:0000256" key="1">
    <source>
        <dbReference type="SAM" id="MobiDB-lite"/>
    </source>
</evidence>
<dbReference type="InterPro" id="IPR000873">
    <property type="entry name" value="AMP-dep_synth/lig_dom"/>
</dbReference>
<protein>
    <submittedName>
        <fullName evidence="5">4-coumarate--CoA ligase-like 7</fullName>
    </submittedName>
</protein>
<sequence length="588" mass="65483">MVVRSEHTIDIPQHSFPTLIFGDPEDILPDDKPYLLDHVNPKTRHFTRHTFRLWSQRFAAGLRKAGLTKGDRVVVFGTNNLFYPVAFMGVIMAGGIFSGCNPTYSALELAHQIKDSDPKFVLSQGGDVMKTCLEAATRVGRGHEKRTFVFDDRHFDLGQCKKAQSQDGDFDCPHWSSLIVSEGEGGNFAWDPLTGPNEARDTTMALNYSSGTTGLSKGVEITHGNYVANVLQYNHTISQDVEYERKHRSKEKWLCFLPLYHAMAQMLYLGVAQYRRTPVYMMEKFDFVTVLQNTEKYRITHLILVPPVVIMLAKRPETEKFDLSSVRSVGSGAAPLSREVSEEAENLWPNGAINIKQGWGMTECTCTVLGWDPSKISNSHSVGWPNANSEAKIMSLPDEYSSEPSATTSEAKELGPNEDGELWVRGPQIMKGYWRNPKATAETLTPDGWLRTGDIGYYDNENKFFISGRLKELIKVKGMQVAPAELDGVCLESEGVADAAVVGVTINGQEHPRAYIVLKEGVAASKSISDRMTGEVNAKLSHHKRITGGLVFVDTLPKNPSGKILRRLLRERAQKEVQSKPEFIKASL</sequence>
<dbReference type="EMBL" id="JPOX01000004">
    <property type="protein sequence ID" value="KFX51967.1"/>
    <property type="molecule type" value="Genomic_DNA"/>
</dbReference>
<dbReference type="Pfam" id="PF00501">
    <property type="entry name" value="AMP-binding"/>
    <property type="match status" value="1"/>
</dbReference>
<dbReference type="PANTHER" id="PTHR24096:SF424">
    <property type="entry name" value="ACETYL-COA SYNTHETASE-LIKE PROTEIN-RELATED"/>
    <property type="match status" value="1"/>
</dbReference>
<gene>
    <name evidence="5" type="ORF">GQ26_0043130</name>
</gene>
<reference evidence="5" key="2">
    <citation type="journal article" date="2014" name="PLoS Genet.">
        <title>Signature gene expression reveals novel clues to the molecular mechanisms of dimorphic transition in Penicillium marneffei.</title>
        <authorList>
            <person name="Yang E."/>
            <person name="Wang G."/>
            <person name="Cai J."/>
            <person name="Woo P.C."/>
            <person name="Lau S.K."/>
            <person name="Yuen K.-Y."/>
            <person name="Chow W.-N."/>
            <person name="Lin X."/>
        </authorList>
    </citation>
    <scope>NUCLEOTIDE SEQUENCE</scope>
    <source>
        <strain evidence="5">PM1</strain>
    </source>
</reference>
<proteinExistence type="predicted"/>
<evidence type="ECO:0000256" key="2">
    <source>
        <dbReference type="SAM" id="Phobius"/>
    </source>
</evidence>
<feature type="domain" description="AMP-binding enzyme C-terminal" evidence="4">
    <location>
        <begin position="486"/>
        <end position="563"/>
    </location>
</feature>
<dbReference type="AlphaFoldDB" id="A0A093VHE7"/>
<name>A0A093VHE7_TALMA</name>